<evidence type="ECO:0000256" key="10">
    <source>
        <dbReference type="ARBA" id="ARBA00048305"/>
    </source>
</evidence>
<dbReference type="Pfam" id="PF02910">
    <property type="entry name" value="Succ_DH_flav_C"/>
    <property type="match status" value="1"/>
</dbReference>
<evidence type="ECO:0000256" key="2">
    <source>
        <dbReference type="ARBA" id="ARBA00004950"/>
    </source>
</evidence>
<evidence type="ECO:0000259" key="14">
    <source>
        <dbReference type="Pfam" id="PF00890"/>
    </source>
</evidence>
<evidence type="ECO:0000256" key="4">
    <source>
        <dbReference type="ARBA" id="ARBA00012173"/>
    </source>
</evidence>
<gene>
    <name evidence="16" type="primary">nadB</name>
    <name evidence="16" type="ORF">JP09_009815</name>
</gene>
<dbReference type="GO" id="GO:0008734">
    <property type="term" value="F:L-aspartate oxidase activity"/>
    <property type="evidence" value="ECO:0007669"/>
    <property type="project" value="UniProtKB-UniRule"/>
</dbReference>
<dbReference type="InterPro" id="IPR036188">
    <property type="entry name" value="FAD/NAD-bd_sf"/>
</dbReference>
<evidence type="ECO:0000256" key="13">
    <source>
        <dbReference type="RuleBase" id="RU362049"/>
    </source>
</evidence>
<dbReference type="SUPFAM" id="SSF51905">
    <property type="entry name" value="FAD/NAD(P)-binding domain"/>
    <property type="match status" value="1"/>
</dbReference>
<keyword evidence="7 13" id="KW-0662">Pyridine nucleotide biosynthesis</keyword>
<dbReference type="PRINTS" id="PR00368">
    <property type="entry name" value="FADPNR"/>
</dbReference>
<feature type="domain" description="FAD-dependent oxidoreductase 2 FAD-binding" evidence="14">
    <location>
        <begin position="5"/>
        <end position="375"/>
    </location>
</feature>
<feature type="domain" description="Fumarate reductase/succinate dehydrogenase flavoprotein-like C-terminal" evidence="15">
    <location>
        <begin position="421"/>
        <end position="507"/>
    </location>
</feature>
<feature type="active site" description="Proton acceptor" evidence="12">
    <location>
        <position position="273"/>
    </location>
</feature>
<dbReference type="GO" id="GO:0034628">
    <property type="term" value="P:'de novo' NAD+ biosynthetic process from L-aspartate"/>
    <property type="evidence" value="ECO:0007669"/>
    <property type="project" value="TreeGrafter"/>
</dbReference>
<dbReference type="OrthoDB" id="9806724at2"/>
<evidence type="ECO:0000256" key="9">
    <source>
        <dbReference type="ARBA" id="ARBA00023002"/>
    </source>
</evidence>
<evidence type="ECO:0000256" key="5">
    <source>
        <dbReference type="ARBA" id="ARBA00021901"/>
    </source>
</evidence>
<dbReference type="Gene3D" id="3.90.700.10">
    <property type="entry name" value="Succinate dehydrogenase/fumarate reductase flavoprotein, catalytic domain"/>
    <property type="match status" value="1"/>
</dbReference>
<evidence type="ECO:0000256" key="6">
    <source>
        <dbReference type="ARBA" id="ARBA00022630"/>
    </source>
</evidence>
<dbReference type="SUPFAM" id="SSF46977">
    <property type="entry name" value="Succinate dehydrogenase/fumarate reductase flavoprotein C-terminal domain"/>
    <property type="match status" value="1"/>
</dbReference>
<protein>
    <recommendedName>
        <fullName evidence="5 11">L-aspartate oxidase</fullName>
        <ecNumber evidence="4 11">1.4.3.16</ecNumber>
    </recommendedName>
</protein>
<evidence type="ECO:0000256" key="8">
    <source>
        <dbReference type="ARBA" id="ARBA00022827"/>
    </source>
</evidence>
<dbReference type="InterPro" id="IPR005288">
    <property type="entry name" value="NadB"/>
</dbReference>
<dbReference type="InterPro" id="IPR037099">
    <property type="entry name" value="Fum_R/Succ_DH_flav-like_C_sf"/>
</dbReference>
<keyword evidence="6 13" id="KW-0285">Flavoprotein</keyword>
<dbReference type="EMBL" id="JQAN02000014">
    <property type="protein sequence ID" value="PPD57330.1"/>
    <property type="molecule type" value="Genomic_DNA"/>
</dbReference>
<comment type="subcellular location">
    <subcellularLocation>
        <location evidence="13">Cytoplasm</location>
    </subcellularLocation>
</comment>
<dbReference type="Pfam" id="PF00890">
    <property type="entry name" value="FAD_binding_2"/>
    <property type="match status" value="1"/>
</dbReference>
<dbReference type="InterPro" id="IPR003953">
    <property type="entry name" value="FAD-dep_OxRdtase_2_FAD-bd"/>
</dbReference>
<dbReference type="FunFam" id="3.90.700.10:FF:000002">
    <property type="entry name" value="L-aspartate oxidase"/>
    <property type="match status" value="1"/>
</dbReference>
<comment type="catalytic activity">
    <reaction evidence="10">
        <text>L-aspartate + O2 = iminosuccinate + H2O2</text>
        <dbReference type="Rhea" id="RHEA:25876"/>
        <dbReference type="ChEBI" id="CHEBI:15379"/>
        <dbReference type="ChEBI" id="CHEBI:16240"/>
        <dbReference type="ChEBI" id="CHEBI:29991"/>
        <dbReference type="ChEBI" id="CHEBI:77875"/>
        <dbReference type="EC" id="1.4.3.16"/>
    </reaction>
    <physiologicalReaction direction="left-to-right" evidence="10">
        <dbReference type="Rhea" id="RHEA:25877"/>
    </physiologicalReaction>
</comment>
<organism evidence="16 17">
    <name type="scientific">Dehalogenimonas etheniformans</name>
    <dbReference type="NCBI Taxonomy" id="1536648"/>
    <lineage>
        <taxon>Bacteria</taxon>
        <taxon>Bacillati</taxon>
        <taxon>Chloroflexota</taxon>
        <taxon>Dehalococcoidia</taxon>
        <taxon>Dehalococcoidales</taxon>
        <taxon>Dehalococcoidaceae</taxon>
        <taxon>Dehalogenimonas</taxon>
    </lineage>
</organism>
<dbReference type="GO" id="GO:0033765">
    <property type="term" value="F:steroid dehydrogenase activity, acting on the CH-CH group of donors"/>
    <property type="evidence" value="ECO:0007669"/>
    <property type="project" value="UniProtKB-ARBA"/>
</dbReference>
<dbReference type="InterPro" id="IPR015939">
    <property type="entry name" value="Fum_Rdtase/Succ_DH_flav-like_C"/>
</dbReference>
<evidence type="ECO:0000256" key="7">
    <source>
        <dbReference type="ARBA" id="ARBA00022642"/>
    </source>
</evidence>
<comment type="caution">
    <text evidence="16">The sequence shown here is derived from an EMBL/GenBank/DDBJ whole genome shotgun (WGS) entry which is preliminary data.</text>
</comment>
<dbReference type="PANTHER" id="PTHR42716">
    <property type="entry name" value="L-ASPARTATE OXIDASE"/>
    <property type="match status" value="1"/>
</dbReference>
<keyword evidence="8 13" id="KW-0274">FAD</keyword>
<name>A0A2P5P4W2_9CHLR</name>
<sequence>MASYDYIIVGSGIAGLYSALLARKYGSVLIVTKGSIEECNTRFAQGGIAAAVGAGDSPELHFKDTMAAGAGLSDETMVRILATEAALRIKDLIELGVPFDTIEGEVALTLEAAHSVPRILHAGGDATGRYIEETLSARVRAADIPVLEHCLATKIIIEGGRAAGLETLSASTGQREVLACRHLVLASGGAGQLFSLTTNPSVATGDGVALAYEAGADIIDMEFFQFHPTALKLPGVPVFLISESVRGEGGILRNNDGKRFMTDYAPKGELAPRDVVSRAIVSEMNKTGADHVYLDVTHLPSTLVLARFPQIYHYCLEQGLDITRDLIPVAPAAHYMIGGVRVNAWGASSVAGLYAAGEVSCTGVHGANRLASNSLLEVLVFSHRIIENSVGRGESMAMVPAQRRRLAEAKSGAVLSLPGKKDIQEIMWRSVGIVRDAAGLADAALKLANWQTAASVLQSREDYEISHLITCGRLMTEAALYREESRGAHFRADFPWTSEKWRRHIVINTGN</sequence>
<dbReference type="UniPathway" id="UPA00253">
    <property type="reaction ID" value="UER00326"/>
</dbReference>
<dbReference type="AlphaFoldDB" id="A0A2P5P4W2"/>
<dbReference type="NCBIfam" id="TIGR00551">
    <property type="entry name" value="nadB"/>
    <property type="match status" value="1"/>
</dbReference>
<comment type="cofactor">
    <cofactor evidence="1 13">
        <name>FAD</name>
        <dbReference type="ChEBI" id="CHEBI:57692"/>
    </cofactor>
</comment>
<dbReference type="RefSeq" id="WP_102331525.1">
    <property type="nucleotide sequence ID" value="NZ_CP058566.2"/>
</dbReference>
<evidence type="ECO:0000313" key="17">
    <source>
        <dbReference type="Proteomes" id="UP000235653"/>
    </source>
</evidence>
<dbReference type="InterPro" id="IPR027477">
    <property type="entry name" value="Succ_DH/fumarate_Rdtase_cat_sf"/>
</dbReference>
<dbReference type="PANTHER" id="PTHR42716:SF2">
    <property type="entry name" value="L-ASPARTATE OXIDASE, CHLOROPLASTIC"/>
    <property type="match status" value="1"/>
</dbReference>
<comment type="function">
    <text evidence="13">Catalyzes the oxidation of L-aspartate to iminoaspartate.</text>
</comment>
<evidence type="ECO:0000313" key="16">
    <source>
        <dbReference type="EMBL" id="PPD57330.1"/>
    </source>
</evidence>
<evidence type="ECO:0000256" key="1">
    <source>
        <dbReference type="ARBA" id="ARBA00001974"/>
    </source>
</evidence>
<keyword evidence="9 13" id="KW-0560">Oxidoreductase</keyword>
<comment type="pathway">
    <text evidence="2 13">Cofactor biosynthesis; NAD(+) biosynthesis; iminoaspartate from L-aspartate (oxidase route): step 1/1.</text>
</comment>
<evidence type="ECO:0000256" key="11">
    <source>
        <dbReference type="NCBIfam" id="TIGR00551"/>
    </source>
</evidence>
<keyword evidence="17" id="KW-1185">Reference proteome</keyword>
<comment type="similarity">
    <text evidence="3 13">Belongs to the FAD-dependent oxidoreductase 2 family. NadB subfamily.</text>
</comment>
<dbReference type="GO" id="GO:0005737">
    <property type="term" value="C:cytoplasm"/>
    <property type="evidence" value="ECO:0007669"/>
    <property type="project" value="UniProtKB-SubCell"/>
</dbReference>
<reference evidence="16 17" key="1">
    <citation type="journal article" date="2017" name="ISME J.">
        <title>Grape pomace compost harbors organohalide-respiring Dehalogenimonas species with novel reductive dehalogenase genes.</title>
        <authorList>
            <person name="Yang Y."/>
            <person name="Higgins S.A."/>
            <person name="Yan J."/>
            <person name="Simsir B."/>
            <person name="Chourey K."/>
            <person name="Iyer R."/>
            <person name="Hettich R.L."/>
            <person name="Baldwin B."/>
            <person name="Ogles D.M."/>
            <person name="Loffler F.E."/>
        </authorList>
    </citation>
    <scope>NUCLEOTIDE SEQUENCE [LARGE SCALE GENOMIC DNA]</scope>
    <source>
        <strain evidence="16 17">GP</strain>
    </source>
</reference>
<accession>A0A2P5P4W2</accession>
<evidence type="ECO:0000256" key="3">
    <source>
        <dbReference type="ARBA" id="ARBA00008562"/>
    </source>
</evidence>
<dbReference type="Gene3D" id="3.50.50.60">
    <property type="entry name" value="FAD/NAD(P)-binding domain"/>
    <property type="match status" value="1"/>
</dbReference>
<evidence type="ECO:0000259" key="15">
    <source>
        <dbReference type="Pfam" id="PF02910"/>
    </source>
</evidence>
<dbReference type="SUPFAM" id="SSF56425">
    <property type="entry name" value="Succinate dehydrogenase/fumarate reductase flavoprotein, catalytic domain"/>
    <property type="match status" value="1"/>
</dbReference>
<dbReference type="EC" id="1.4.3.16" evidence="4 11"/>
<dbReference type="Gene3D" id="1.20.58.100">
    <property type="entry name" value="Fumarate reductase/succinate dehydrogenase flavoprotein-like, C-terminal domain"/>
    <property type="match status" value="1"/>
</dbReference>
<evidence type="ECO:0000256" key="12">
    <source>
        <dbReference type="PIRSR" id="PIRSR000171-1"/>
    </source>
</evidence>
<dbReference type="PIRSF" id="PIRSF000171">
    <property type="entry name" value="SDHA_APRA_LASPO"/>
    <property type="match status" value="1"/>
</dbReference>
<proteinExistence type="inferred from homology"/>
<dbReference type="Proteomes" id="UP000235653">
    <property type="component" value="Unassembled WGS sequence"/>
</dbReference>